<feature type="region of interest" description="Disordered" evidence="1">
    <location>
        <begin position="306"/>
        <end position="333"/>
    </location>
</feature>
<feature type="compositionally biased region" description="Polar residues" evidence="1">
    <location>
        <begin position="1"/>
        <end position="10"/>
    </location>
</feature>
<feature type="compositionally biased region" description="Basic and acidic residues" evidence="1">
    <location>
        <begin position="324"/>
        <end position="333"/>
    </location>
</feature>
<sequence length="432" mass="47160">MLYNQDSARTSPPAPKGQNLVSANLPESPRYPVHSNTHPAPSLPDLRPPSQVCRNAESIPARLPVRRNAETMTPRPRFIAKTETTTVQYQSRSTPHYYPDMMTLLSLASVYWDHARTTSARELLKAATPAEVCPSVSAAESTRASETVATRFTKEVVREPDPYAIQEDVWITEKGMMPRAKTTERALCNCFATSDEESRRKDSEGVLRSRPKESSRASERCWARTSGRAIATDYTRKRVSAACGGPSGGSEVQGGRADRARRQAGEQGCRSAGGPNLRGAKKRVKVGSAASVGRAKPKVCAAQVYDRRSDEAHGGKGGVGTANDSRKSTREKLVPGKEVYKGSTGLYDVEVRCKVGRKGRSKKGRMRDPWAPRVMGPAGCRAEERLIIRAEDGGRVVNELELKDDDFEPADVAGIRVPPAEYRAQVPAAVEK</sequence>
<protein>
    <submittedName>
        <fullName evidence="2">Uncharacterized protein</fullName>
    </submittedName>
</protein>
<evidence type="ECO:0000313" key="2">
    <source>
        <dbReference type="EMBL" id="KAJ7642901.1"/>
    </source>
</evidence>
<reference evidence="2" key="1">
    <citation type="submission" date="2023-03" db="EMBL/GenBank/DDBJ databases">
        <title>Massive genome expansion in bonnet fungi (Mycena s.s.) driven by repeated elements and novel gene families across ecological guilds.</title>
        <authorList>
            <consortium name="Lawrence Berkeley National Laboratory"/>
            <person name="Harder C.B."/>
            <person name="Miyauchi S."/>
            <person name="Viragh M."/>
            <person name="Kuo A."/>
            <person name="Thoen E."/>
            <person name="Andreopoulos B."/>
            <person name="Lu D."/>
            <person name="Skrede I."/>
            <person name="Drula E."/>
            <person name="Henrissat B."/>
            <person name="Morin E."/>
            <person name="Kohler A."/>
            <person name="Barry K."/>
            <person name="LaButti K."/>
            <person name="Morin E."/>
            <person name="Salamov A."/>
            <person name="Lipzen A."/>
            <person name="Mereny Z."/>
            <person name="Hegedus B."/>
            <person name="Baldrian P."/>
            <person name="Stursova M."/>
            <person name="Weitz H."/>
            <person name="Taylor A."/>
            <person name="Grigoriev I.V."/>
            <person name="Nagy L.G."/>
            <person name="Martin F."/>
            <person name="Kauserud H."/>
        </authorList>
    </citation>
    <scope>NUCLEOTIDE SEQUENCE</scope>
    <source>
        <strain evidence="2">CBHHK067</strain>
    </source>
</reference>
<dbReference type="AlphaFoldDB" id="A0AAD7FXL8"/>
<feature type="region of interest" description="Disordered" evidence="1">
    <location>
        <begin position="1"/>
        <end position="47"/>
    </location>
</feature>
<feature type="region of interest" description="Disordered" evidence="1">
    <location>
        <begin position="199"/>
        <end position="220"/>
    </location>
</feature>
<name>A0AAD7FXL8_MYCRO</name>
<evidence type="ECO:0000256" key="1">
    <source>
        <dbReference type="SAM" id="MobiDB-lite"/>
    </source>
</evidence>
<evidence type="ECO:0000313" key="3">
    <source>
        <dbReference type="Proteomes" id="UP001221757"/>
    </source>
</evidence>
<dbReference type="EMBL" id="JARKIE010000411">
    <property type="protein sequence ID" value="KAJ7642901.1"/>
    <property type="molecule type" value="Genomic_DNA"/>
</dbReference>
<comment type="caution">
    <text evidence="2">The sequence shown here is derived from an EMBL/GenBank/DDBJ whole genome shotgun (WGS) entry which is preliminary data.</text>
</comment>
<keyword evidence="3" id="KW-1185">Reference proteome</keyword>
<accession>A0AAD7FXL8</accession>
<organism evidence="2 3">
    <name type="scientific">Mycena rosella</name>
    <name type="common">Pink bonnet</name>
    <name type="synonym">Agaricus rosellus</name>
    <dbReference type="NCBI Taxonomy" id="1033263"/>
    <lineage>
        <taxon>Eukaryota</taxon>
        <taxon>Fungi</taxon>
        <taxon>Dikarya</taxon>
        <taxon>Basidiomycota</taxon>
        <taxon>Agaricomycotina</taxon>
        <taxon>Agaricomycetes</taxon>
        <taxon>Agaricomycetidae</taxon>
        <taxon>Agaricales</taxon>
        <taxon>Marasmiineae</taxon>
        <taxon>Mycenaceae</taxon>
        <taxon>Mycena</taxon>
    </lineage>
</organism>
<feature type="region of interest" description="Disordered" evidence="1">
    <location>
        <begin position="240"/>
        <end position="282"/>
    </location>
</feature>
<dbReference type="Proteomes" id="UP001221757">
    <property type="component" value="Unassembled WGS sequence"/>
</dbReference>
<proteinExistence type="predicted"/>
<gene>
    <name evidence="2" type="ORF">B0H17DRAFT_1148663</name>
</gene>